<keyword evidence="3 5" id="KW-1133">Transmembrane helix</keyword>
<accession>A0A420HG59</accession>
<dbReference type="InterPro" id="IPR018908">
    <property type="entry name" value="TMEM234"/>
</dbReference>
<keyword evidence="7" id="KW-1185">Reference proteome</keyword>
<proteinExistence type="predicted"/>
<evidence type="ECO:0000256" key="4">
    <source>
        <dbReference type="ARBA" id="ARBA00023136"/>
    </source>
</evidence>
<evidence type="ECO:0000256" key="3">
    <source>
        <dbReference type="ARBA" id="ARBA00022989"/>
    </source>
</evidence>
<dbReference type="Pfam" id="PF10639">
    <property type="entry name" value="TMEM234"/>
    <property type="match status" value="1"/>
</dbReference>
<dbReference type="PANTHER" id="PTHR28668:SF1">
    <property type="entry name" value="TRANSMEMBRANE PROTEIN 234"/>
    <property type="match status" value="1"/>
</dbReference>
<comment type="caution">
    <text evidence="6">The sequence shown here is derived from an EMBL/GenBank/DDBJ whole genome shotgun (WGS) entry which is preliminary data.</text>
</comment>
<keyword evidence="4 5" id="KW-0472">Membrane</keyword>
<gene>
    <name evidence="6" type="ORF">GcM3_195045</name>
</gene>
<name>A0A420HG59_9PEZI</name>
<dbReference type="PANTHER" id="PTHR28668">
    <property type="entry name" value="TRANSMEMBRANE PROTEIN 234"/>
    <property type="match status" value="1"/>
</dbReference>
<keyword evidence="2 5" id="KW-0812">Transmembrane</keyword>
<dbReference type="GO" id="GO:0016020">
    <property type="term" value="C:membrane"/>
    <property type="evidence" value="ECO:0007669"/>
    <property type="project" value="UniProtKB-SubCell"/>
</dbReference>
<evidence type="ECO:0000313" key="7">
    <source>
        <dbReference type="Proteomes" id="UP000283383"/>
    </source>
</evidence>
<dbReference type="EMBL" id="MCBQ01019569">
    <property type="protein sequence ID" value="RKF56398.1"/>
    <property type="molecule type" value="Genomic_DNA"/>
</dbReference>
<evidence type="ECO:0008006" key="8">
    <source>
        <dbReference type="Google" id="ProtNLM"/>
    </source>
</evidence>
<dbReference type="AlphaFoldDB" id="A0A420HG59"/>
<evidence type="ECO:0000313" key="6">
    <source>
        <dbReference type="EMBL" id="RKF56398.1"/>
    </source>
</evidence>
<evidence type="ECO:0000256" key="2">
    <source>
        <dbReference type="ARBA" id="ARBA00022692"/>
    </source>
</evidence>
<protein>
    <recommendedName>
        <fullName evidence="8">Integral membrane protein</fullName>
    </recommendedName>
</protein>
<dbReference type="Proteomes" id="UP000283383">
    <property type="component" value="Unassembled WGS sequence"/>
</dbReference>
<organism evidence="6 7">
    <name type="scientific">Golovinomyces cichoracearum</name>
    <dbReference type="NCBI Taxonomy" id="62708"/>
    <lineage>
        <taxon>Eukaryota</taxon>
        <taxon>Fungi</taxon>
        <taxon>Dikarya</taxon>
        <taxon>Ascomycota</taxon>
        <taxon>Pezizomycotina</taxon>
        <taxon>Leotiomycetes</taxon>
        <taxon>Erysiphales</taxon>
        <taxon>Erysiphaceae</taxon>
        <taxon>Golovinomyces</taxon>
    </lineage>
</organism>
<evidence type="ECO:0000256" key="5">
    <source>
        <dbReference type="SAM" id="Phobius"/>
    </source>
</evidence>
<feature type="transmembrane region" description="Helical" evidence="5">
    <location>
        <begin position="81"/>
        <end position="103"/>
    </location>
</feature>
<reference evidence="6 7" key="1">
    <citation type="journal article" date="2018" name="BMC Genomics">
        <title>Comparative genome analyses reveal sequence features reflecting distinct modes of host-adaptation between dicot and monocot powdery mildew.</title>
        <authorList>
            <person name="Wu Y."/>
            <person name="Ma X."/>
            <person name="Pan Z."/>
            <person name="Kale S.D."/>
            <person name="Song Y."/>
            <person name="King H."/>
            <person name="Zhang Q."/>
            <person name="Presley C."/>
            <person name="Deng X."/>
            <person name="Wei C.I."/>
            <person name="Xiao S."/>
        </authorList>
    </citation>
    <scope>NUCLEOTIDE SEQUENCE [LARGE SCALE GENOMIC DNA]</scope>
    <source>
        <strain evidence="6">UMSG3</strain>
    </source>
</reference>
<feature type="transmembrane region" description="Helical" evidence="5">
    <location>
        <begin position="12"/>
        <end position="35"/>
    </location>
</feature>
<comment type="subcellular location">
    <subcellularLocation>
        <location evidence="1">Membrane</location>
        <topology evidence="1">Multi-pass membrane protein</topology>
    </subcellularLocation>
</comment>
<sequence length="130" mass="14858">MSDVSLEPAPPVSIFRCTLGFILIGMAWGFTTPFIRRAAQSHHPVSRPFLVKSRMRGNWIYSRTFEAFFAALDFLRNPNYAIPLIINLTGSVWFFLLVGQAVIRSTSLNFTEACKRMIESKLFFCQENES</sequence>
<evidence type="ECO:0000256" key="1">
    <source>
        <dbReference type="ARBA" id="ARBA00004141"/>
    </source>
</evidence>